<dbReference type="STRING" id="272557.APE_2446"/>
<proteinExistence type="predicted"/>
<dbReference type="DNASU" id="1445425"/>
<sequence>MEQPGFKLRAVTIHFEASADVDSIEDAVFKAKEAIDRLTAEKGVEVWSLRAVLTPGESVADSLGRVAELEPLVEEEGVFINLGLHNASADDWEAVSGIVESGFFLSFALENGTWEEARSYSKLLHRLADKSPDLAVHIGFNPLGTHILTPYFPLATSPGEQRTVTVALLYPRYLLESFRKGGLQAVIDSMVDAAQLSGEYGKAVAKDVEGSFAGVDLSISPWMEESSLALVEEVGGVRLPEPGFAYGLRLVNEAIAAAASKTGYAVGFNEVQLPVAEDSKLKVRVAELETSARDLLRLSGVCLAGLDMAVIPASLDGVAGLLLEARAYSRAKGSIVGVRLIPLDGVEPGDEVFLKRFGEVPVIPI</sequence>
<dbReference type="RefSeq" id="WP_010867011.1">
    <property type="nucleotide sequence ID" value="NC_000854.2"/>
</dbReference>
<gene>
    <name evidence="1" type="ordered locus">APE_2446</name>
</gene>
<reference evidence="1 2" key="1">
    <citation type="journal article" date="1999" name="DNA Res.">
        <title>Complete genome sequence of an aerobic hyper-thermophilic crenarchaeon, Aeropyrum pernix K1.</title>
        <authorList>
            <person name="Kawarabayasi Y."/>
            <person name="Hino Y."/>
            <person name="Horikawa H."/>
            <person name="Yamazaki S."/>
            <person name="Haikawa Y."/>
            <person name="Jin-no K."/>
            <person name="Takahashi M."/>
            <person name="Sekine M."/>
            <person name="Baba S."/>
            <person name="Ankai A."/>
            <person name="Kosugi H."/>
            <person name="Hosoyama A."/>
            <person name="Fukui S."/>
            <person name="Nagai Y."/>
            <person name="Nishijima K."/>
            <person name="Nakazawa H."/>
            <person name="Takamiya M."/>
            <person name="Masuda S."/>
            <person name="Funahashi T."/>
            <person name="Tanaka T."/>
            <person name="Kudoh Y."/>
            <person name="Yamazaki J."/>
            <person name="Kushida N."/>
            <person name="Oguchi A."/>
            <person name="Aoki K."/>
            <person name="Kubota K."/>
            <person name="Nakamura Y."/>
            <person name="Nomura N."/>
            <person name="Sako Y."/>
            <person name="Kikuchi H."/>
        </authorList>
    </citation>
    <scope>NUCLEOTIDE SEQUENCE [LARGE SCALE GENOMIC DNA]</scope>
    <source>
        <strain evidence="2">ATCC 700893 / DSM 11879 / JCM 9820 / NBRC 100138 / K1</strain>
    </source>
</reference>
<dbReference type="Gene3D" id="3.20.70.20">
    <property type="match status" value="1"/>
</dbReference>
<dbReference type="SUPFAM" id="SSF51998">
    <property type="entry name" value="PFL-like glycyl radical enzymes"/>
    <property type="match status" value="1"/>
</dbReference>
<dbReference type="Proteomes" id="UP000002518">
    <property type="component" value="Chromosome"/>
</dbReference>
<dbReference type="PIRSF" id="PIRSF027893">
    <property type="entry name" value="UCP027893"/>
    <property type="match status" value="1"/>
</dbReference>
<dbReference type="GeneID" id="1445425"/>
<dbReference type="eggNOG" id="arCOG04321">
    <property type="taxonomic scope" value="Archaea"/>
</dbReference>
<protein>
    <recommendedName>
        <fullName evidence="3">DUF711 domain-containing protein</fullName>
    </recommendedName>
</protein>
<evidence type="ECO:0008006" key="3">
    <source>
        <dbReference type="Google" id="ProtNLM"/>
    </source>
</evidence>
<organism evidence="1 2">
    <name type="scientific">Aeropyrum pernix (strain ATCC 700893 / DSM 11879 / JCM 9820 / NBRC 100138 / K1)</name>
    <dbReference type="NCBI Taxonomy" id="272557"/>
    <lineage>
        <taxon>Archaea</taxon>
        <taxon>Thermoproteota</taxon>
        <taxon>Thermoprotei</taxon>
        <taxon>Desulfurococcales</taxon>
        <taxon>Desulfurococcaceae</taxon>
        <taxon>Aeropyrum</taxon>
    </lineage>
</organism>
<accession>Q9Y939</accession>
<dbReference type="EMBL" id="BA000002">
    <property type="protein sequence ID" value="BAA81461.1"/>
    <property type="molecule type" value="Genomic_DNA"/>
</dbReference>
<evidence type="ECO:0000313" key="1">
    <source>
        <dbReference type="EMBL" id="BAA81461.1"/>
    </source>
</evidence>
<dbReference type="KEGG" id="ape:APE_2446"/>
<keyword evidence="2" id="KW-1185">Reference proteome</keyword>
<evidence type="ECO:0000313" key="2">
    <source>
        <dbReference type="Proteomes" id="UP000002518"/>
    </source>
</evidence>
<dbReference type="Pfam" id="PF05167">
    <property type="entry name" value="DUF711"/>
    <property type="match status" value="1"/>
</dbReference>
<dbReference type="InterPro" id="IPR014537">
    <property type="entry name" value="UCP027893"/>
</dbReference>
<dbReference type="PANTHER" id="PTHR37560">
    <property type="entry name" value="UPF0210 PROTEIN SPR0218"/>
    <property type="match status" value="1"/>
</dbReference>
<dbReference type="PIR" id="E72475">
    <property type="entry name" value="E72475"/>
</dbReference>
<dbReference type="InterPro" id="IPR007841">
    <property type="entry name" value="UPF0210"/>
</dbReference>
<name>Q9Y939_AERPE</name>
<dbReference type="EnsemblBacteria" id="BAA81461">
    <property type="protein sequence ID" value="BAA81461"/>
    <property type="gene ID" value="APE_2446"/>
</dbReference>
<dbReference type="PANTHER" id="PTHR37560:SF2">
    <property type="entry name" value="DUF711 DOMAIN-CONTAINING PROTEIN"/>
    <property type="match status" value="1"/>
</dbReference>
<dbReference type="AlphaFoldDB" id="Q9Y939"/>
<dbReference type="PATRIC" id="fig|272557.25.peg.1624"/>